<proteinExistence type="predicted"/>
<evidence type="ECO:0000313" key="4">
    <source>
        <dbReference type="EMBL" id="CAG9093085.1"/>
    </source>
</evidence>
<protein>
    <submittedName>
        <fullName evidence="4">(diamondback moth) hypothetical protein</fullName>
    </submittedName>
</protein>
<sequence length="340" mass="37590">MSSGTEPVTYEELENTDVISVELVPERKGLILKHCEYYVSSRRHGTTVTRRYNEFSQLYDVLLTKYPYRAICSLPPKRVNVNGGSPRFLQRRRAALQRWLTLVARHPVLAHDADLRAFLCEPNPRLERPKHDEFMLAGCQDPTPVDMLTEQLAAAAAAEQDRLRLLQLGLERLLQIFDKVESRLEADRSDVRALGAGLTALSTASLTPSPLTPSPLPPASTAPVSVPSQPRLKEAARVASEIPDMPEQDDSGAISTFLLSVDAVAAARALAARLARPQPPSRQRYALKCQLQESQVALAYGLAAIQALPELFCARAERHAEAARLWADIHATLDPSHSRQ</sequence>
<dbReference type="Proteomes" id="UP000653454">
    <property type="component" value="Unassembled WGS sequence"/>
</dbReference>
<dbReference type="AlphaFoldDB" id="A0A8S4D2K9"/>
<dbReference type="PROSITE" id="PS50195">
    <property type="entry name" value="PX"/>
    <property type="match status" value="1"/>
</dbReference>
<feature type="compositionally biased region" description="Pro residues" evidence="2">
    <location>
        <begin position="210"/>
        <end position="220"/>
    </location>
</feature>
<evidence type="ECO:0000256" key="2">
    <source>
        <dbReference type="SAM" id="MobiDB-lite"/>
    </source>
</evidence>
<dbReference type="SUPFAM" id="SSF64268">
    <property type="entry name" value="PX domain"/>
    <property type="match status" value="1"/>
</dbReference>
<name>A0A8S4D2K9_PLUXY</name>
<organism evidence="4 5">
    <name type="scientific">Plutella xylostella</name>
    <name type="common">Diamondback moth</name>
    <name type="synonym">Plutella maculipennis</name>
    <dbReference type="NCBI Taxonomy" id="51655"/>
    <lineage>
        <taxon>Eukaryota</taxon>
        <taxon>Metazoa</taxon>
        <taxon>Ecdysozoa</taxon>
        <taxon>Arthropoda</taxon>
        <taxon>Hexapoda</taxon>
        <taxon>Insecta</taxon>
        <taxon>Pterygota</taxon>
        <taxon>Neoptera</taxon>
        <taxon>Endopterygota</taxon>
        <taxon>Lepidoptera</taxon>
        <taxon>Glossata</taxon>
        <taxon>Ditrysia</taxon>
        <taxon>Yponomeutoidea</taxon>
        <taxon>Plutellidae</taxon>
        <taxon>Plutella</taxon>
    </lineage>
</organism>
<accession>A0A8S4D2K9</accession>
<dbReference type="SMART" id="SM00312">
    <property type="entry name" value="PX"/>
    <property type="match status" value="1"/>
</dbReference>
<gene>
    <name evidence="4" type="ORF">PLXY2_LOCUS1307</name>
</gene>
<reference evidence="4" key="1">
    <citation type="submission" date="2020-11" db="EMBL/GenBank/DDBJ databases">
        <authorList>
            <person name="Whiteford S."/>
        </authorList>
    </citation>
    <scope>NUCLEOTIDE SEQUENCE</scope>
</reference>
<evidence type="ECO:0000313" key="5">
    <source>
        <dbReference type="Proteomes" id="UP000653454"/>
    </source>
</evidence>
<dbReference type="PANTHER" id="PTHR46571:SF1">
    <property type="entry name" value="SORTING NEXIN-8"/>
    <property type="match status" value="1"/>
</dbReference>
<dbReference type="GO" id="GO:0031901">
    <property type="term" value="C:early endosome membrane"/>
    <property type="evidence" value="ECO:0007669"/>
    <property type="project" value="TreeGrafter"/>
</dbReference>
<dbReference type="GO" id="GO:0034498">
    <property type="term" value="P:early endosome to Golgi transport"/>
    <property type="evidence" value="ECO:0007669"/>
    <property type="project" value="TreeGrafter"/>
</dbReference>
<dbReference type="InterPro" id="IPR001683">
    <property type="entry name" value="PX_dom"/>
</dbReference>
<feature type="region of interest" description="Disordered" evidence="2">
    <location>
        <begin position="204"/>
        <end position="230"/>
    </location>
</feature>
<dbReference type="GO" id="GO:0006886">
    <property type="term" value="P:intracellular protein transport"/>
    <property type="evidence" value="ECO:0007669"/>
    <property type="project" value="TreeGrafter"/>
</dbReference>
<dbReference type="GO" id="GO:0035091">
    <property type="term" value="F:phosphatidylinositol binding"/>
    <property type="evidence" value="ECO:0007669"/>
    <property type="project" value="InterPro"/>
</dbReference>
<dbReference type="PANTHER" id="PTHR46571">
    <property type="entry name" value="SORTING NEXIN-8"/>
    <property type="match status" value="1"/>
</dbReference>
<dbReference type="InterPro" id="IPR028662">
    <property type="entry name" value="SNX8/Mvp1"/>
</dbReference>
<dbReference type="Gene3D" id="3.30.1520.10">
    <property type="entry name" value="Phox-like domain"/>
    <property type="match status" value="1"/>
</dbReference>
<dbReference type="GO" id="GO:0005829">
    <property type="term" value="C:cytosol"/>
    <property type="evidence" value="ECO:0007669"/>
    <property type="project" value="GOC"/>
</dbReference>
<dbReference type="EMBL" id="CAJHNJ030000003">
    <property type="protein sequence ID" value="CAG9093085.1"/>
    <property type="molecule type" value="Genomic_DNA"/>
</dbReference>
<comment type="subcellular location">
    <subcellularLocation>
        <location evidence="1">Membrane</location>
        <topology evidence="1">Peripheral membrane protein</topology>
        <orientation evidence="1">Cytoplasmic side</orientation>
    </subcellularLocation>
</comment>
<keyword evidence="5" id="KW-1185">Reference proteome</keyword>
<feature type="domain" description="PX" evidence="3">
    <location>
        <begin position="15"/>
        <end position="126"/>
    </location>
</feature>
<evidence type="ECO:0000256" key="1">
    <source>
        <dbReference type="ARBA" id="ARBA00004287"/>
    </source>
</evidence>
<dbReference type="InterPro" id="IPR036871">
    <property type="entry name" value="PX_dom_sf"/>
</dbReference>
<evidence type="ECO:0000259" key="3">
    <source>
        <dbReference type="PROSITE" id="PS50195"/>
    </source>
</evidence>
<dbReference type="Pfam" id="PF00787">
    <property type="entry name" value="PX"/>
    <property type="match status" value="1"/>
</dbReference>
<comment type="caution">
    <text evidence="4">The sequence shown here is derived from an EMBL/GenBank/DDBJ whole genome shotgun (WGS) entry which is preliminary data.</text>
</comment>